<dbReference type="InterPro" id="IPR029071">
    <property type="entry name" value="Ubiquitin-like_domsf"/>
</dbReference>
<feature type="compositionally biased region" description="Polar residues" evidence="4">
    <location>
        <begin position="426"/>
        <end position="444"/>
    </location>
</feature>
<dbReference type="Gene3D" id="1.10.150.50">
    <property type="entry name" value="Transcription Factor, Ets-1"/>
    <property type="match status" value="1"/>
</dbReference>
<proteinExistence type="predicted"/>
<feature type="coiled-coil region" evidence="3">
    <location>
        <begin position="477"/>
        <end position="511"/>
    </location>
</feature>
<dbReference type="GO" id="GO:0004842">
    <property type="term" value="F:ubiquitin-protein transferase activity"/>
    <property type="evidence" value="ECO:0007669"/>
    <property type="project" value="InterPro"/>
</dbReference>
<accession>A0A9X0CRJ4</accession>
<feature type="region of interest" description="Disordered" evidence="4">
    <location>
        <begin position="273"/>
        <end position="298"/>
    </location>
</feature>
<comment type="caution">
    <text evidence="2">Lacks conserved residue(s) required for the propagation of feature annotation.</text>
</comment>
<gene>
    <name evidence="6" type="ORF">OS493_024284</name>
</gene>
<feature type="region of interest" description="Disordered" evidence="4">
    <location>
        <begin position="604"/>
        <end position="626"/>
    </location>
</feature>
<evidence type="ECO:0000256" key="4">
    <source>
        <dbReference type="SAM" id="MobiDB-lite"/>
    </source>
</evidence>
<feature type="domain" description="HECT" evidence="5">
    <location>
        <begin position="715"/>
        <end position="758"/>
    </location>
</feature>
<protein>
    <recommendedName>
        <fullName evidence="5">HECT domain-containing protein</fullName>
    </recommendedName>
</protein>
<dbReference type="SUPFAM" id="SSF54236">
    <property type="entry name" value="Ubiquitin-like"/>
    <property type="match status" value="1"/>
</dbReference>
<dbReference type="SUPFAM" id="SSF56204">
    <property type="entry name" value="Hect, E3 ligase catalytic domain"/>
    <property type="match status" value="1"/>
</dbReference>
<comment type="caution">
    <text evidence="6">The sequence shown here is derived from an EMBL/GenBank/DDBJ whole genome shotgun (WGS) entry which is preliminary data.</text>
</comment>
<organism evidence="6 7">
    <name type="scientific">Desmophyllum pertusum</name>
    <dbReference type="NCBI Taxonomy" id="174260"/>
    <lineage>
        <taxon>Eukaryota</taxon>
        <taxon>Metazoa</taxon>
        <taxon>Cnidaria</taxon>
        <taxon>Anthozoa</taxon>
        <taxon>Hexacorallia</taxon>
        <taxon>Scleractinia</taxon>
        <taxon>Caryophylliina</taxon>
        <taxon>Caryophylliidae</taxon>
        <taxon>Desmophyllum</taxon>
    </lineage>
</organism>
<dbReference type="AlphaFoldDB" id="A0A9X0CRJ4"/>
<keyword evidence="1 2" id="KW-0833">Ubl conjugation pathway</keyword>
<feature type="region of interest" description="Disordered" evidence="4">
    <location>
        <begin position="650"/>
        <end position="671"/>
    </location>
</feature>
<dbReference type="InterPro" id="IPR013761">
    <property type="entry name" value="SAM/pointed_sf"/>
</dbReference>
<keyword evidence="3" id="KW-0175">Coiled coil</keyword>
<dbReference type="OrthoDB" id="5952712at2759"/>
<evidence type="ECO:0000256" key="1">
    <source>
        <dbReference type="ARBA" id="ARBA00022786"/>
    </source>
</evidence>
<reference evidence="6" key="1">
    <citation type="submission" date="2023-01" db="EMBL/GenBank/DDBJ databases">
        <title>Genome assembly of the deep-sea coral Lophelia pertusa.</title>
        <authorList>
            <person name="Herrera S."/>
            <person name="Cordes E."/>
        </authorList>
    </citation>
    <scope>NUCLEOTIDE SEQUENCE</scope>
    <source>
        <strain evidence="6">USNM1676648</strain>
        <tissue evidence="6">Polyp</tissue>
    </source>
</reference>
<name>A0A9X0CRJ4_9CNID</name>
<evidence type="ECO:0000313" key="6">
    <source>
        <dbReference type="EMBL" id="KAJ7371608.1"/>
    </source>
</evidence>
<feature type="region of interest" description="Disordered" evidence="4">
    <location>
        <begin position="414"/>
        <end position="464"/>
    </location>
</feature>
<dbReference type="InterPro" id="IPR035983">
    <property type="entry name" value="Hect_E3_ubiquitin_ligase"/>
</dbReference>
<dbReference type="InterPro" id="IPR000569">
    <property type="entry name" value="HECT_dom"/>
</dbReference>
<evidence type="ECO:0000256" key="3">
    <source>
        <dbReference type="SAM" id="Coils"/>
    </source>
</evidence>
<dbReference type="Proteomes" id="UP001163046">
    <property type="component" value="Unassembled WGS sequence"/>
</dbReference>
<keyword evidence="7" id="KW-1185">Reference proteome</keyword>
<sequence>MSMEEYSHICEGYNMDFLDPKDIFTYQNHSFSEIIPAEYRSGQVHEEEGKEDCGNNEMQHPYTGTSRRFVLMDRFHNSANCISTSTQESENSRKNNCRLRSTVTQNFGLHFFYNYLMDFYQNEMIVEEQKQKTIYHNHSFPEIIHSFPEIVPAEYRSGQVREEKGKKTVATTKCYGALLVPYTRAYRHHIDDVCNFLRERGVQEGVVEKFEEEKMDISAVLNANDDVLKDMGLSTAGDRLSLRGFCSTAQETQQNKEKESKRRRLLEAFMSSKKDRSMKLVTSSGNQQQKKKLAKEKEKSKRVQVGWKHFREEVEDYVLVPLAKGGGSRYATMPLSSNRMDVRKLCKSIFFPNGESYYGKAEDMVFAIGNFQNEQMGVTLEVNGKEVPFNIANYMEAFKLKDVRLYLLSKKVTSSSDESDDGLPPMTTSRDPTTSERACTAGTSTEDRQDDSNGLIGTTEQRESLKREQDIKYELSLKTDRQKRISLERANAETEQKKRVQEARAARVLAEPETDFVTVRVRHPTMGVCSRRFPSNSQMAAVYDWAGSLTPDLVNFTLCDPLGTPLPPSRELEDRCTIVMATAPYTPSLPEPDEEVQFMGFGDARNSSNTTLPDCEPNKEGTEMDTDVSMTPMQLDNYYASILVEPPGTSRENYLSDSEGDISDSETHSDHVPAVTCSPMKPTHEVLNDLAAQINAGCLSKFNIARNFMWEGAKRAVSRKAFSPANKVSVKFTDDSGTSEGAIDWGGPMREFFTLILQYIHDSQLLCGPENSRFLSYNVKSLEDNDYFVAGLMIVMSLVHGGLAPHFLSPVRFEALLSDQPLTVPLQDVYDHELKSSLESLHDSDTVEKAKRCTVEGYLSTVLDLAGTLAMPIETLGDVKKMVATTSQWFVLRRCKPALESFRDGLSALGVLQAVKTYPDSFRPLFCDLPEKLTAERMETLFRPNTSPVGSSKG</sequence>
<dbReference type="SUPFAM" id="SSF47769">
    <property type="entry name" value="SAM/Pointed domain"/>
    <property type="match status" value="1"/>
</dbReference>
<evidence type="ECO:0000256" key="2">
    <source>
        <dbReference type="PROSITE-ProRule" id="PRU00104"/>
    </source>
</evidence>
<dbReference type="PROSITE" id="PS50237">
    <property type="entry name" value="HECT"/>
    <property type="match status" value="1"/>
</dbReference>
<evidence type="ECO:0000313" key="7">
    <source>
        <dbReference type="Proteomes" id="UP001163046"/>
    </source>
</evidence>
<evidence type="ECO:0000259" key="5">
    <source>
        <dbReference type="PROSITE" id="PS50237"/>
    </source>
</evidence>
<dbReference type="Gene3D" id="3.90.1750.10">
    <property type="entry name" value="Hect, E3 ligase catalytic domains"/>
    <property type="match status" value="1"/>
</dbReference>
<dbReference type="EMBL" id="MU826844">
    <property type="protein sequence ID" value="KAJ7371608.1"/>
    <property type="molecule type" value="Genomic_DNA"/>
</dbReference>